<evidence type="ECO:0000313" key="3">
    <source>
        <dbReference type="EMBL" id="PWA95443.1"/>
    </source>
</evidence>
<dbReference type="AlphaFoldDB" id="A0A2U1QBT7"/>
<dbReference type="EMBL" id="PKPP01000241">
    <property type="protein sequence ID" value="PWA95443.1"/>
    <property type="molecule type" value="Genomic_DNA"/>
</dbReference>
<feature type="compositionally biased region" description="Basic residues" evidence="1">
    <location>
        <begin position="28"/>
        <end position="38"/>
    </location>
</feature>
<dbReference type="InterPro" id="IPR045026">
    <property type="entry name" value="LIMYB"/>
</dbReference>
<gene>
    <name evidence="3" type="ORF">CTI12_AA050390</name>
</gene>
<protein>
    <recommendedName>
        <fullName evidence="2">Myb/SANT-like domain-containing protein</fullName>
    </recommendedName>
</protein>
<comment type="caution">
    <text evidence="3">The sequence shown here is derived from an EMBL/GenBank/DDBJ whole genome shotgun (WGS) entry which is preliminary data.</text>
</comment>
<reference evidence="3 4" key="1">
    <citation type="journal article" date="2018" name="Mol. Plant">
        <title>The genome of Artemisia annua provides insight into the evolution of Asteraceae family and artemisinin biosynthesis.</title>
        <authorList>
            <person name="Shen Q."/>
            <person name="Zhang L."/>
            <person name="Liao Z."/>
            <person name="Wang S."/>
            <person name="Yan T."/>
            <person name="Shi P."/>
            <person name="Liu M."/>
            <person name="Fu X."/>
            <person name="Pan Q."/>
            <person name="Wang Y."/>
            <person name="Lv Z."/>
            <person name="Lu X."/>
            <person name="Zhang F."/>
            <person name="Jiang W."/>
            <person name="Ma Y."/>
            <person name="Chen M."/>
            <person name="Hao X."/>
            <person name="Li L."/>
            <person name="Tang Y."/>
            <person name="Lv G."/>
            <person name="Zhou Y."/>
            <person name="Sun X."/>
            <person name="Brodelius P.E."/>
            <person name="Rose J.K.C."/>
            <person name="Tang K."/>
        </authorList>
    </citation>
    <scope>NUCLEOTIDE SEQUENCE [LARGE SCALE GENOMIC DNA]</scope>
    <source>
        <strain evidence="4">cv. Huhao1</strain>
        <tissue evidence="3">Leaf</tissue>
    </source>
</reference>
<keyword evidence="4" id="KW-1185">Reference proteome</keyword>
<dbReference type="PANTHER" id="PTHR47584">
    <property type="match status" value="1"/>
</dbReference>
<feature type="region of interest" description="Disordered" evidence="1">
    <location>
        <begin position="1"/>
        <end position="40"/>
    </location>
</feature>
<name>A0A2U1QBT7_ARTAN</name>
<evidence type="ECO:0000256" key="1">
    <source>
        <dbReference type="SAM" id="MobiDB-lite"/>
    </source>
</evidence>
<evidence type="ECO:0000259" key="2">
    <source>
        <dbReference type="Pfam" id="PF12776"/>
    </source>
</evidence>
<evidence type="ECO:0000313" key="4">
    <source>
        <dbReference type="Proteomes" id="UP000245207"/>
    </source>
</evidence>
<dbReference type="Proteomes" id="UP000245207">
    <property type="component" value="Unassembled WGS sequence"/>
</dbReference>
<dbReference type="PANTHER" id="PTHR47584:SF14">
    <property type="entry name" value="L10-INTERACTING MYB DOMAIN-CONTAINING PROTEIN-LIKE"/>
    <property type="match status" value="1"/>
</dbReference>
<proteinExistence type="predicted"/>
<accession>A0A2U1QBT7</accession>
<dbReference type="OrthoDB" id="686198at2759"/>
<feature type="domain" description="Myb/SANT-like" evidence="2">
    <location>
        <begin position="139"/>
        <end position="231"/>
    </location>
</feature>
<feature type="region of interest" description="Disordered" evidence="1">
    <location>
        <begin position="316"/>
        <end position="336"/>
    </location>
</feature>
<sequence>MGREWLYKASGGGDRSTGEKSPSAKTVTTKHVKQKARKEKNNSFSGCMSAIFSVFDIQNHQFRLHYPAFISESTINNSSRTNIDLRGVEAPRNSLESPENMVDVARSSSSSKVKEEANLNIPMDGHDENHGDTMESMDWSEECEKYFLEILSERVKKEPNGAPILKGVDWIEMNEKIYLKFALRYGPDRLKGKYQRLRSTYTKFSELISITGVTWDHSSGQVYADDTLWSNLRKRDKMFKSFKKKGCKLYSLMGLVFSKSNASGSFHNASTYGLQNFEEERRIESEFVGGSEAGLGGNEAGFGGSEAGDCAESASKKRKFEGDMENPGMRRMKTNSGKEKYDGLIDVWSQSLMARMERDLAKAEKYKTENTSEVKDSMTEEFSIDKCMSVLEATPNVTTKDLILVFFNRDLNMCF</sequence>
<organism evidence="3 4">
    <name type="scientific">Artemisia annua</name>
    <name type="common">Sweet wormwood</name>
    <dbReference type="NCBI Taxonomy" id="35608"/>
    <lineage>
        <taxon>Eukaryota</taxon>
        <taxon>Viridiplantae</taxon>
        <taxon>Streptophyta</taxon>
        <taxon>Embryophyta</taxon>
        <taxon>Tracheophyta</taxon>
        <taxon>Spermatophyta</taxon>
        <taxon>Magnoliopsida</taxon>
        <taxon>eudicotyledons</taxon>
        <taxon>Gunneridae</taxon>
        <taxon>Pentapetalae</taxon>
        <taxon>asterids</taxon>
        <taxon>campanulids</taxon>
        <taxon>Asterales</taxon>
        <taxon>Asteraceae</taxon>
        <taxon>Asteroideae</taxon>
        <taxon>Anthemideae</taxon>
        <taxon>Artemisiinae</taxon>
        <taxon>Artemisia</taxon>
    </lineage>
</organism>
<dbReference type="InterPro" id="IPR024752">
    <property type="entry name" value="Myb/SANT-like_dom"/>
</dbReference>
<dbReference type="Pfam" id="PF12776">
    <property type="entry name" value="Myb_DNA-bind_3"/>
    <property type="match status" value="1"/>
</dbReference>